<sequence length="40" mass="4456">MDNIPKSASLVATHILYIATETFFYLISRTSSAVVIQKII</sequence>
<comment type="caution">
    <text evidence="1">The sequence shown here is derived from an EMBL/GenBank/DDBJ whole genome shotgun (WGS) entry which is preliminary data.</text>
</comment>
<evidence type="ECO:0000313" key="1">
    <source>
        <dbReference type="EMBL" id="KAA6313227.1"/>
    </source>
</evidence>
<gene>
    <name evidence="1" type="ORF">EZS27_035964</name>
</gene>
<reference evidence="1" key="1">
    <citation type="submission" date="2019-03" db="EMBL/GenBank/DDBJ databases">
        <title>Single cell metagenomics reveals metabolic interactions within the superorganism composed of flagellate Streblomastix strix and complex community of Bacteroidetes bacteria on its surface.</title>
        <authorList>
            <person name="Treitli S.C."/>
            <person name="Kolisko M."/>
            <person name="Husnik F."/>
            <person name="Keeling P."/>
            <person name="Hampl V."/>
        </authorList>
    </citation>
    <scope>NUCLEOTIDE SEQUENCE</scope>
    <source>
        <strain evidence="1">STM</strain>
    </source>
</reference>
<dbReference type="AlphaFoldDB" id="A0A5J4PUD4"/>
<accession>A0A5J4PUD4</accession>
<feature type="non-terminal residue" evidence="1">
    <location>
        <position position="40"/>
    </location>
</feature>
<proteinExistence type="predicted"/>
<organism evidence="1">
    <name type="scientific">termite gut metagenome</name>
    <dbReference type="NCBI Taxonomy" id="433724"/>
    <lineage>
        <taxon>unclassified sequences</taxon>
        <taxon>metagenomes</taxon>
        <taxon>organismal metagenomes</taxon>
    </lineage>
</organism>
<dbReference type="EMBL" id="SNRY01006153">
    <property type="protein sequence ID" value="KAA6313227.1"/>
    <property type="molecule type" value="Genomic_DNA"/>
</dbReference>
<protein>
    <submittedName>
        <fullName evidence="1">Uncharacterized protein</fullName>
    </submittedName>
</protein>
<name>A0A5J4PUD4_9ZZZZ</name>